<gene>
    <name evidence="2" type="ORF">RM52_12750</name>
</gene>
<feature type="transmembrane region" description="Helical" evidence="1">
    <location>
        <begin position="173"/>
        <end position="196"/>
    </location>
</feature>
<feature type="transmembrane region" description="Helical" evidence="1">
    <location>
        <begin position="236"/>
        <end position="255"/>
    </location>
</feature>
<organism evidence="2 3">
    <name type="scientific">Microbacterium hominis</name>
    <dbReference type="NCBI Taxonomy" id="162426"/>
    <lineage>
        <taxon>Bacteria</taxon>
        <taxon>Bacillati</taxon>
        <taxon>Actinomycetota</taxon>
        <taxon>Actinomycetes</taxon>
        <taxon>Micrococcales</taxon>
        <taxon>Microbacteriaceae</taxon>
        <taxon>Microbacterium</taxon>
    </lineage>
</organism>
<name>A0A0B4C630_9MICO</name>
<reference evidence="2 3" key="1">
    <citation type="submission" date="2014-12" db="EMBL/GenBank/DDBJ databases">
        <title>Genome sequencing of Microbacterium hominis TPW29.</title>
        <authorList>
            <person name="Tan P.W."/>
            <person name="Chan K.-G."/>
        </authorList>
    </citation>
    <scope>NUCLEOTIDE SEQUENCE [LARGE SCALE GENOMIC DNA]</scope>
    <source>
        <strain evidence="2 3">TPW29</strain>
    </source>
</reference>
<feature type="transmembrane region" description="Helical" evidence="1">
    <location>
        <begin position="59"/>
        <end position="80"/>
    </location>
</feature>
<feature type="transmembrane region" description="Helical" evidence="1">
    <location>
        <begin position="276"/>
        <end position="296"/>
    </location>
</feature>
<evidence type="ECO:0000313" key="2">
    <source>
        <dbReference type="EMBL" id="KIC56494.1"/>
    </source>
</evidence>
<feature type="transmembrane region" description="Helical" evidence="1">
    <location>
        <begin position="134"/>
        <end position="153"/>
    </location>
</feature>
<accession>A0A0B4C630</accession>
<feature type="transmembrane region" description="Helical" evidence="1">
    <location>
        <begin position="101"/>
        <end position="128"/>
    </location>
</feature>
<evidence type="ECO:0000256" key="1">
    <source>
        <dbReference type="SAM" id="Phobius"/>
    </source>
</evidence>
<comment type="caution">
    <text evidence="2">The sequence shown here is derived from an EMBL/GenBank/DDBJ whole genome shotgun (WGS) entry which is preliminary data.</text>
</comment>
<feature type="transmembrane region" description="Helical" evidence="1">
    <location>
        <begin position="316"/>
        <end position="345"/>
    </location>
</feature>
<feature type="transmembrane region" description="Helical" evidence="1">
    <location>
        <begin position="375"/>
        <end position="397"/>
    </location>
</feature>
<dbReference type="EMBL" id="JWSZ01000017">
    <property type="protein sequence ID" value="KIC56494.1"/>
    <property type="molecule type" value="Genomic_DNA"/>
</dbReference>
<proteinExistence type="predicted"/>
<sequence length="527" mass="53968">MVATVLRLRYRILGNTLARRPWQLVGFCFGILWAISILGVTISSLIATALFQGLDVARAFAVVGGSALLLGWVLGPVLVTGMDTTVDAEKLAPFPLSTRQIMTALTATGLTGIPGIATSIATLATLALWVRWPLAAVIAVPCIALAVLTCVVASRLVSALSTGLGGNRRGREVIGTVVLVLLIMAGPIVTGTLALFTSTRNIGERFQQIADVLAWTPIGAAWAVPADVAAGAGGLAAVRFLLAVATVGVLWLLWARALHGATTAPRQRTVRVARSGALGLFGRMPTGGVGATWARALTAWLRDPRYLRQLLVVPLFPLLFAFTGGIHGFTFAASAVLVAFVLCLAGYTDVSYDGTAFASVLSTGIRGRDDRLGRALGAATIGIPLVVLVAIVTTAIGGKTQHLPGILGASLGLVLGGYGVSAVSSALIVTPVAAPGDSPFKSVPGQTFLTGLLVFVVMGACAVIGIPAAVFAIIGLVTGAAVWGWVSLAVGIVVGGAAAALGVWLGGRTLDRTGPDLLQRIKAFPTT</sequence>
<evidence type="ECO:0008006" key="4">
    <source>
        <dbReference type="Google" id="ProtNLM"/>
    </source>
</evidence>
<dbReference type="AlphaFoldDB" id="A0A0B4C630"/>
<feature type="transmembrane region" description="Helical" evidence="1">
    <location>
        <begin position="482"/>
        <end position="505"/>
    </location>
</feature>
<evidence type="ECO:0000313" key="3">
    <source>
        <dbReference type="Proteomes" id="UP000031202"/>
    </source>
</evidence>
<keyword evidence="1" id="KW-1133">Transmembrane helix</keyword>
<dbReference type="Proteomes" id="UP000031202">
    <property type="component" value="Unassembled WGS sequence"/>
</dbReference>
<protein>
    <recommendedName>
        <fullName evidence="4">Transporter</fullName>
    </recommendedName>
</protein>
<keyword evidence="1" id="KW-0812">Transmembrane</keyword>
<feature type="transmembrane region" description="Helical" evidence="1">
    <location>
        <begin position="449"/>
        <end position="476"/>
    </location>
</feature>
<feature type="transmembrane region" description="Helical" evidence="1">
    <location>
        <begin position="21"/>
        <end position="47"/>
    </location>
</feature>
<dbReference type="RefSeq" id="WP_039416635.1">
    <property type="nucleotide sequence ID" value="NZ_JWSZ01000017.1"/>
</dbReference>
<feature type="transmembrane region" description="Helical" evidence="1">
    <location>
        <begin position="403"/>
        <end position="429"/>
    </location>
</feature>
<keyword evidence="1" id="KW-0472">Membrane</keyword>